<name>A7VN79_9FIRM</name>
<dbReference type="InterPro" id="IPR027417">
    <property type="entry name" value="P-loop_NTPase"/>
</dbReference>
<dbReference type="SUPFAM" id="SSF52540">
    <property type="entry name" value="P-loop containing nucleoside triphosphate hydrolases"/>
    <property type="match status" value="1"/>
</dbReference>
<dbReference type="Proteomes" id="UP000003490">
    <property type="component" value="Unassembled WGS sequence"/>
</dbReference>
<sequence>MNARVMFQADSLLVLDELTSEVERLVVQNVLSANPVTHRMVALRSTQKVLVLQNGTIADLGTHEELLRRPGIYAKFVTAERS</sequence>
<accession>A7VN79</accession>
<gene>
    <name evidence="1" type="ORF">CLOLEP_00006</name>
</gene>
<reference evidence="1 2" key="2">
    <citation type="submission" date="2007-08" db="EMBL/GenBank/DDBJ databases">
        <authorList>
            <person name="Fulton L."/>
            <person name="Clifton S."/>
            <person name="Fulton B."/>
            <person name="Xu J."/>
            <person name="Minx P."/>
            <person name="Pepin K.H."/>
            <person name="Johnson M."/>
            <person name="Thiruvilangam P."/>
            <person name="Bhonagiri V."/>
            <person name="Nash W.E."/>
            <person name="Wang C."/>
            <person name="Mardis E.R."/>
            <person name="Wilson R.K."/>
        </authorList>
    </citation>
    <scope>NUCLEOTIDE SEQUENCE [LARGE SCALE GENOMIC DNA]</scope>
    <source>
        <strain evidence="1 2">DSM 753</strain>
    </source>
</reference>
<dbReference type="HOGENOM" id="CLU_2552270_0_0_9"/>
<evidence type="ECO:0000313" key="2">
    <source>
        <dbReference type="Proteomes" id="UP000003490"/>
    </source>
</evidence>
<dbReference type="EMBL" id="ABCB02000002">
    <property type="protein sequence ID" value="EDO63203.1"/>
    <property type="molecule type" value="Genomic_DNA"/>
</dbReference>
<organism evidence="1 2">
    <name type="scientific">[Clostridium] leptum DSM 753</name>
    <dbReference type="NCBI Taxonomy" id="428125"/>
    <lineage>
        <taxon>Bacteria</taxon>
        <taxon>Bacillati</taxon>
        <taxon>Bacillota</taxon>
        <taxon>Clostridia</taxon>
        <taxon>Eubacteriales</taxon>
        <taxon>Oscillospiraceae</taxon>
        <taxon>Oscillospiraceae incertae sedis</taxon>
    </lineage>
</organism>
<proteinExistence type="predicted"/>
<evidence type="ECO:0000313" key="1">
    <source>
        <dbReference type="EMBL" id="EDO63203.1"/>
    </source>
</evidence>
<reference evidence="1 2" key="1">
    <citation type="submission" date="2007-08" db="EMBL/GenBank/DDBJ databases">
        <title>Draft genome sequence of Clostridium leptum (DSM 753).</title>
        <authorList>
            <person name="Sudarsanam P."/>
            <person name="Ley R."/>
            <person name="Guruge J."/>
            <person name="Turnbaugh P.J."/>
            <person name="Mahowald M."/>
            <person name="Liep D."/>
            <person name="Gordon J."/>
        </authorList>
    </citation>
    <scope>NUCLEOTIDE SEQUENCE [LARGE SCALE GENOMIC DNA]</scope>
    <source>
        <strain evidence="1 2">DSM 753</strain>
    </source>
</reference>
<protein>
    <recommendedName>
        <fullName evidence="3">ABC transporter domain-containing protein</fullName>
    </recommendedName>
</protein>
<evidence type="ECO:0008006" key="3">
    <source>
        <dbReference type="Google" id="ProtNLM"/>
    </source>
</evidence>
<dbReference type="Gene3D" id="3.40.50.300">
    <property type="entry name" value="P-loop containing nucleotide triphosphate hydrolases"/>
    <property type="match status" value="1"/>
</dbReference>
<comment type="caution">
    <text evidence="1">The sequence shown here is derived from an EMBL/GenBank/DDBJ whole genome shotgun (WGS) entry which is preliminary data.</text>
</comment>
<dbReference type="AlphaFoldDB" id="A7VN79"/>